<feature type="transmembrane region" description="Helical" evidence="1">
    <location>
        <begin position="83"/>
        <end position="101"/>
    </location>
</feature>
<organism evidence="2 3">
    <name type="scientific">Roseisolibacter agri</name>
    <dbReference type="NCBI Taxonomy" id="2014610"/>
    <lineage>
        <taxon>Bacteria</taxon>
        <taxon>Pseudomonadati</taxon>
        <taxon>Gemmatimonadota</taxon>
        <taxon>Gemmatimonadia</taxon>
        <taxon>Gemmatimonadales</taxon>
        <taxon>Gemmatimonadaceae</taxon>
        <taxon>Roseisolibacter</taxon>
    </lineage>
</organism>
<proteinExistence type="predicted"/>
<feature type="transmembrane region" description="Helical" evidence="1">
    <location>
        <begin position="139"/>
        <end position="167"/>
    </location>
</feature>
<keyword evidence="3" id="KW-1185">Reference proteome</keyword>
<keyword evidence="1" id="KW-0812">Transmembrane</keyword>
<name>A0AA37Q9G0_9BACT</name>
<evidence type="ECO:0000313" key="3">
    <source>
        <dbReference type="Proteomes" id="UP001161325"/>
    </source>
</evidence>
<gene>
    <name evidence="2" type="ORF">rosag_26600</name>
</gene>
<comment type="caution">
    <text evidence="2">The sequence shown here is derived from an EMBL/GenBank/DDBJ whole genome shotgun (WGS) entry which is preliminary data.</text>
</comment>
<dbReference type="AlphaFoldDB" id="A0AA37Q9G0"/>
<dbReference type="Proteomes" id="UP001161325">
    <property type="component" value="Unassembled WGS sequence"/>
</dbReference>
<accession>A0AA37Q9G0</accession>
<sequence length="255" mass="27882">MIRLRLTPTIAFELLLVPALVAGAVLLLFPELLALWQDFFRFGTRALGLPGQVETSVVTLFGGLTVALPQFTIEAAWPTRMQLLGHAGLVVGIALMSFALPRRLYPAALLLRALAILHATSVTFFLLGTRPFPYPLAQYATDFLLCGLVVLTVAPFLLGLTFFIFGVPLVEKLLLSVLLLAHLAVLLPLQLMLHVYIAARASLVMLPLLFIAFGLLLDVTVFVALYGWGMSWLSSAERRRGPRGGRVLLGRQVQP</sequence>
<keyword evidence="1" id="KW-0472">Membrane</keyword>
<reference evidence="2" key="1">
    <citation type="submission" date="2022-08" db="EMBL/GenBank/DDBJ databases">
        <title>Draft genome sequencing of Roseisolibacter agri AW1220.</title>
        <authorList>
            <person name="Tobiishi Y."/>
            <person name="Tonouchi A."/>
        </authorList>
    </citation>
    <scope>NUCLEOTIDE SEQUENCE</scope>
    <source>
        <strain evidence="2">AW1220</strain>
    </source>
</reference>
<evidence type="ECO:0000256" key="1">
    <source>
        <dbReference type="SAM" id="Phobius"/>
    </source>
</evidence>
<feature type="transmembrane region" description="Helical" evidence="1">
    <location>
        <begin position="107"/>
        <end position="127"/>
    </location>
</feature>
<feature type="transmembrane region" description="Helical" evidence="1">
    <location>
        <begin position="204"/>
        <end position="228"/>
    </location>
</feature>
<feature type="transmembrane region" description="Helical" evidence="1">
    <location>
        <begin position="173"/>
        <end position="197"/>
    </location>
</feature>
<dbReference type="EMBL" id="BRXS01000004">
    <property type="protein sequence ID" value="GLC26147.1"/>
    <property type="molecule type" value="Genomic_DNA"/>
</dbReference>
<evidence type="ECO:0000313" key="2">
    <source>
        <dbReference type="EMBL" id="GLC26147.1"/>
    </source>
</evidence>
<protein>
    <submittedName>
        <fullName evidence="2">Uncharacterized protein</fullName>
    </submittedName>
</protein>
<feature type="transmembrane region" description="Helical" evidence="1">
    <location>
        <begin position="12"/>
        <end position="36"/>
    </location>
</feature>
<keyword evidence="1" id="KW-1133">Transmembrane helix</keyword>